<feature type="compositionally biased region" description="Basic residues" evidence="1">
    <location>
        <begin position="82"/>
        <end position="93"/>
    </location>
</feature>
<dbReference type="AlphaFoldDB" id="A0A0C3K3X3"/>
<organism evidence="2 3">
    <name type="scientific">Pisolithus tinctorius Marx 270</name>
    <dbReference type="NCBI Taxonomy" id="870435"/>
    <lineage>
        <taxon>Eukaryota</taxon>
        <taxon>Fungi</taxon>
        <taxon>Dikarya</taxon>
        <taxon>Basidiomycota</taxon>
        <taxon>Agaricomycotina</taxon>
        <taxon>Agaricomycetes</taxon>
        <taxon>Agaricomycetidae</taxon>
        <taxon>Boletales</taxon>
        <taxon>Sclerodermatineae</taxon>
        <taxon>Pisolithaceae</taxon>
        <taxon>Pisolithus</taxon>
    </lineage>
</organism>
<dbReference type="EMBL" id="KN831972">
    <property type="protein sequence ID" value="KIO04252.1"/>
    <property type="molecule type" value="Genomic_DNA"/>
</dbReference>
<proteinExistence type="predicted"/>
<dbReference type="InParanoid" id="A0A0C3K3X3"/>
<evidence type="ECO:0000313" key="2">
    <source>
        <dbReference type="EMBL" id="KIO04252.1"/>
    </source>
</evidence>
<accession>A0A0C3K3X3</accession>
<name>A0A0C3K3X3_PISTI</name>
<reference evidence="2 3" key="1">
    <citation type="submission" date="2014-04" db="EMBL/GenBank/DDBJ databases">
        <authorList>
            <consortium name="DOE Joint Genome Institute"/>
            <person name="Kuo A."/>
            <person name="Kohler A."/>
            <person name="Costa M.D."/>
            <person name="Nagy L.G."/>
            <person name="Floudas D."/>
            <person name="Copeland A."/>
            <person name="Barry K.W."/>
            <person name="Cichocki N."/>
            <person name="Veneault-Fourrey C."/>
            <person name="LaButti K."/>
            <person name="Lindquist E.A."/>
            <person name="Lipzen A."/>
            <person name="Lundell T."/>
            <person name="Morin E."/>
            <person name="Murat C."/>
            <person name="Sun H."/>
            <person name="Tunlid A."/>
            <person name="Henrissat B."/>
            <person name="Grigoriev I.V."/>
            <person name="Hibbett D.S."/>
            <person name="Martin F."/>
            <person name="Nordberg H.P."/>
            <person name="Cantor M.N."/>
            <person name="Hua S.X."/>
        </authorList>
    </citation>
    <scope>NUCLEOTIDE SEQUENCE [LARGE SCALE GENOMIC DNA]</scope>
    <source>
        <strain evidence="2 3">Marx 270</strain>
    </source>
</reference>
<dbReference type="OrthoDB" id="2693545at2759"/>
<feature type="region of interest" description="Disordered" evidence="1">
    <location>
        <begin position="82"/>
        <end position="112"/>
    </location>
</feature>
<dbReference type="Proteomes" id="UP000054217">
    <property type="component" value="Unassembled WGS sequence"/>
</dbReference>
<gene>
    <name evidence="2" type="ORF">M404DRAFT_26442</name>
</gene>
<protein>
    <submittedName>
        <fullName evidence="2">Uncharacterized protein</fullName>
    </submittedName>
</protein>
<evidence type="ECO:0000313" key="3">
    <source>
        <dbReference type="Proteomes" id="UP000054217"/>
    </source>
</evidence>
<sequence>MFKHLDDWTHETIEWWNMHAFLQHLHNGTASKNKEQAQPDPESDNDVLHIRARHAKQVSRNPPTSNVSMQINEDPEVLAPAHKKAAPVNKWHKKPAEQEDIFTDTVDSPGMKTHNAMVHAHNQPQVRCPPKKQKNGF</sequence>
<evidence type="ECO:0000256" key="1">
    <source>
        <dbReference type="SAM" id="MobiDB-lite"/>
    </source>
</evidence>
<reference evidence="3" key="2">
    <citation type="submission" date="2015-01" db="EMBL/GenBank/DDBJ databases">
        <title>Evolutionary Origins and Diversification of the Mycorrhizal Mutualists.</title>
        <authorList>
            <consortium name="DOE Joint Genome Institute"/>
            <consortium name="Mycorrhizal Genomics Consortium"/>
            <person name="Kohler A."/>
            <person name="Kuo A."/>
            <person name="Nagy L.G."/>
            <person name="Floudas D."/>
            <person name="Copeland A."/>
            <person name="Barry K.W."/>
            <person name="Cichocki N."/>
            <person name="Veneault-Fourrey C."/>
            <person name="LaButti K."/>
            <person name="Lindquist E.A."/>
            <person name="Lipzen A."/>
            <person name="Lundell T."/>
            <person name="Morin E."/>
            <person name="Murat C."/>
            <person name="Riley R."/>
            <person name="Ohm R."/>
            <person name="Sun H."/>
            <person name="Tunlid A."/>
            <person name="Henrissat B."/>
            <person name="Grigoriev I.V."/>
            <person name="Hibbett D.S."/>
            <person name="Martin F."/>
        </authorList>
    </citation>
    <scope>NUCLEOTIDE SEQUENCE [LARGE SCALE GENOMIC DNA]</scope>
    <source>
        <strain evidence="3">Marx 270</strain>
    </source>
</reference>
<dbReference type="HOGENOM" id="CLU_1865949_0_0_1"/>
<keyword evidence="3" id="KW-1185">Reference proteome</keyword>